<dbReference type="STRING" id="933852.A0A0C3BJP2"/>
<organism evidence="4 5">
    <name type="scientific">Serendipita vermifera MAFF 305830</name>
    <dbReference type="NCBI Taxonomy" id="933852"/>
    <lineage>
        <taxon>Eukaryota</taxon>
        <taxon>Fungi</taxon>
        <taxon>Dikarya</taxon>
        <taxon>Basidiomycota</taxon>
        <taxon>Agaricomycotina</taxon>
        <taxon>Agaricomycetes</taxon>
        <taxon>Sebacinales</taxon>
        <taxon>Serendipitaceae</taxon>
        <taxon>Serendipita</taxon>
    </lineage>
</organism>
<name>A0A0C3BJP2_SERVB</name>
<evidence type="ECO:0000256" key="1">
    <source>
        <dbReference type="ARBA" id="ARBA00022630"/>
    </source>
</evidence>
<gene>
    <name evidence="4" type="ORF">M408DRAFT_20611</name>
</gene>
<sequence>MQDLDTQIPTSGSRRVNTTFLGDKSPSAVTINAALTDHGRLDVSRTLQLITNPNVFAGGDVVALNETHTLIKAGAHVPVIVENILALLKASENGTTVANLKTYKKAMDGIVITNGVTRGVTYLDFFVLPILGWPIIIGNWFTAMVKSKSLLIGRAKKMMGQ</sequence>
<protein>
    <recommendedName>
        <fullName evidence="6">FAD/NAD(P)-binding domain-containing protein</fullName>
    </recommendedName>
</protein>
<dbReference type="OrthoDB" id="202203at2759"/>
<dbReference type="HOGENOM" id="CLU_1644752_0_0_1"/>
<evidence type="ECO:0008006" key="6">
    <source>
        <dbReference type="Google" id="ProtNLM"/>
    </source>
</evidence>
<keyword evidence="1" id="KW-0285">Flavoprotein</keyword>
<reference evidence="4 5" key="1">
    <citation type="submission" date="2014-04" db="EMBL/GenBank/DDBJ databases">
        <authorList>
            <consortium name="DOE Joint Genome Institute"/>
            <person name="Kuo A."/>
            <person name="Zuccaro A."/>
            <person name="Kohler A."/>
            <person name="Nagy L.G."/>
            <person name="Floudas D."/>
            <person name="Copeland A."/>
            <person name="Barry K.W."/>
            <person name="Cichocki N."/>
            <person name="Veneault-Fourrey C."/>
            <person name="LaButti K."/>
            <person name="Lindquist E.A."/>
            <person name="Lipzen A."/>
            <person name="Lundell T."/>
            <person name="Morin E."/>
            <person name="Murat C."/>
            <person name="Sun H."/>
            <person name="Tunlid A."/>
            <person name="Henrissat B."/>
            <person name="Grigoriev I.V."/>
            <person name="Hibbett D.S."/>
            <person name="Martin F."/>
            <person name="Nordberg H.P."/>
            <person name="Cantor M.N."/>
            <person name="Hua S.X."/>
        </authorList>
    </citation>
    <scope>NUCLEOTIDE SEQUENCE [LARGE SCALE GENOMIC DNA]</scope>
    <source>
        <strain evidence="4 5">MAFF 305830</strain>
    </source>
</reference>
<dbReference type="GO" id="GO:0005737">
    <property type="term" value="C:cytoplasm"/>
    <property type="evidence" value="ECO:0007669"/>
    <property type="project" value="TreeGrafter"/>
</dbReference>
<reference evidence="5" key="2">
    <citation type="submission" date="2015-01" db="EMBL/GenBank/DDBJ databases">
        <title>Evolutionary Origins and Diversification of the Mycorrhizal Mutualists.</title>
        <authorList>
            <consortium name="DOE Joint Genome Institute"/>
            <consortium name="Mycorrhizal Genomics Consortium"/>
            <person name="Kohler A."/>
            <person name="Kuo A."/>
            <person name="Nagy L.G."/>
            <person name="Floudas D."/>
            <person name="Copeland A."/>
            <person name="Barry K.W."/>
            <person name="Cichocki N."/>
            <person name="Veneault-Fourrey C."/>
            <person name="LaButti K."/>
            <person name="Lindquist E.A."/>
            <person name="Lipzen A."/>
            <person name="Lundell T."/>
            <person name="Morin E."/>
            <person name="Murat C."/>
            <person name="Riley R."/>
            <person name="Ohm R."/>
            <person name="Sun H."/>
            <person name="Tunlid A."/>
            <person name="Henrissat B."/>
            <person name="Grigoriev I.V."/>
            <person name="Hibbett D.S."/>
            <person name="Martin F."/>
        </authorList>
    </citation>
    <scope>NUCLEOTIDE SEQUENCE [LARGE SCALE GENOMIC DNA]</scope>
    <source>
        <strain evidence="5">MAFF 305830</strain>
    </source>
</reference>
<keyword evidence="3" id="KW-0560">Oxidoreductase</keyword>
<dbReference type="GO" id="GO:0004174">
    <property type="term" value="F:electron-transferring-flavoprotein dehydrogenase activity"/>
    <property type="evidence" value="ECO:0007669"/>
    <property type="project" value="TreeGrafter"/>
</dbReference>
<dbReference type="EMBL" id="KN824280">
    <property type="protein sequence ID" value="KIM32294.1"/>
    <property type="molecule type" value="Genomic_DNA"/>
</dbReference>
<dbReference type="PANTHER" id="PTHR43735">
    <property type="entry name" value="APOPTOSIS-INDUCING FACTOR 1"/>
    <property type="match status" value="1"/>
</dbReference>
<proteinExistence type="predicted"/>
<dbReference type="Gene3D" id="3.50.50.100">
    <property type="match status" value="1"/>
</dbReference>
<dbReference type="GO" id="GO:0050660">
    <property type="term" value="F:flavin adenine dinucleotide binding"/>
    <property type="evidence" value="ECO:0007669"/>
    <property type="project" value="TreeGrafter"/>
</dbReference>
<dbReference type="Proteomes" id="UP000054097">
    <property type="component" value="Unassembled WGS sequence"/>
</dbReference>
<dbReference type="AlphaFoldDB" id="A0A0C3BJP2"/>
<keyword evidence="2" id="KW-0274">FAD</keyword>
<evidence type="ECO:0000313" key="5">
    <source>
        <dbReference type="Proteomes" id="UP000054097"/>
    </source>
</evidence>
<evidence type="ECO:0000313" key="4">
    <source>
        <dbReference type="EMBL" id="KIM32294.1"/>
    </source>
</evidence>
<evidence type="ECO:0000256" key="2">
    <source>
        <dbReference type="ARBA" id="ARBA00022827"/>
    </source>
</evidence>
<keyword evidence="5" id="KW-1185">Reference proteome</keyword>
<evidence type="ECO:0000256" key="3">
    <source>
        <dbReference type="ARBA" id="ARBA00023002"/>
    </source>
</evidence>
<accession>A0A0C3BJP2</accession>
<dbReference type="PANTHER" id="PTHR43735:SF3">
    <property type="entry name" value="FERROPTOSIS SUPPRESSOR PROTEIN 1"/>
    <property type="match status" value="1"/>
</dbReference>